<organism evidence="2">
    <name type="scientific">Spodoptera frugiperda</name>
    <name type="common">Fall armyworm</name>
    <dbReference type="NCBI Taxonomy" id="7108"/>
    <lineage>
        <taxon>Eukaryota</taxon>
        <taxon>Metazoa</taxon>
        <taxon>Ecdysozoa</taxon>
        <taxon>Arthropoda</taxon>
        <taxon>Hexapoda</taxon>
        <taxon>Insecta</taxon>
        <taxon>Pterygota</taxon>
        <taxon>Neoptera</taxon>
        <taxon>Endopterygota</taxon>
        <taxon>Lepidoptera</taxon>
        <taxon>Glossata</taxon>
        <taxon>Ditrysia</taxon>
        <taxon>Noctuoidea</taxon>
        <taxon>Noctuidae</taxon>
        <taxon>Amphipyrinae</taxon>
        <taxon>Spodoptera</taxon>
    </lineage>
</organism>
<keyword evidence="1" id="KW-0812">Transmembrane</keyword>
<gene>
    <name evidence="2" type="ORF">SFRICE_019322</name>
</gene>
<dbReference type="AlphaFoldDB" id="A0A2H1VAY7"/>
<keyword evidence="1" id="KW-0472">Membrane</keyword>
<evidence type="ECO:0000256" key="1">
    <source>
        <dbReference type="SAM" id="Phobius"/>
    </source>
</evidence>
<name>A0A2H1VAY7_SPOFR</name>
<protein>
    <submittedName>
        <fullName evidence="2">SFRICE_019322</fullName>
    </submittedName>
</protein>
<feature type="transmembrane region" description="Helical" evidence="1">
    <location>
        <begin position="26"/>
        <end position="46"/>
    </location>
</feature>
<proteinExistence type="predicted"/>
<dbReference type="Gene3D" id="2.20.25.240">
    <property type="match status" value="1"/>
</dbReference>
<evidence type="ECO:0000313" key="2">
    <source>
        <dbReference type="EMBL" id="SOQ37987.1"/>
    </source>
</evidence>
<accession>A0A2H1VAY7</accession>
<keyword evidence="1" id="KW-1133">Transmembrane helix</keyword>
<sequence>MVEATRYPFSSFNTFAESKIAGSPNLIYFLMIKTFLHNILVLVCIVNEYIGTLYIDGQYSGEYNVIENYKNKVILYQGFTYAQRGSSCLNYYCSQKDSKHCRAKLKLTKEGALQWVYDDHSHPKPIVHRSKDGKYYKY</sequence>
<reference evidence="2" key="1">
    <citation type="submission" date="2016-07" db="EMBL/GenBank/DDBJ databases">
        <authorList>
            <person name="Bretaudeau A."/>
        </authorList>
    </citation>
    <scope>NUCLEOTIDE SEQUENCE</scope>
    <source>
        <strain evidence="2">Rice</strain>
        <tissue evidence="2">Whole body</tissue>
    </source>
</reference>
<dbReference type="EMBL" id="ODYU01001575">
    <property type="protein sequence ID" value="SOQ37987.1"/>
    <property type="molecule type" value="Genomic_DNA"/>
</dbReference>